<dbReference type="eggNOG" id="KOG2404">
    <property type="taxonomic scope" value="Eukaryota"/>
</dbReference>
<dbReference type="SUPFAM" id="SSF51905">
    <property type="entry name" value="FAD/NAD(P)-binding domain"/>
    <property type="match status" value="1"/>
</dbReference>
<dbReference type="Gene3D" id="3.50.50.60">
    <property type="entry name" value="FAD/NAD(P)-binding domain"/>
    <property type="match status" value="1"/>
</dbReference>
<dbReference type="SUPFAM" id="SSF56425">
    <property type="entry name" value="Succinate dehydrogenase/fumarate reductase flavoprotein, catalytic domain"/>
    <property type="match status" value="1"/>
</dbReference>
<dbReference type="HOGENOM" id="CLU_011398_4_5_1"/>
<proteinExistence type="inferred from homology"/>
<reference evidence="6 7" key="1">
    <citation type="journal article" date="2007" name="Nat. Biotechnol.">
        <title>Genome sequence of the lignocellulose-bioconverting and xylose-fermenting yeast Pichia stipitis.</title>
        <authorList>
            <person name="Jeffries T.W."/>
            <person name="Grigoriev I.V."/>
            <person name="Grimwood J."/>
            <person name="Laplaza J.M."/>
            <person name="Aerts A."/>
            <person name="Salamov A."/>
            <person name="Schmutz J."/>
            <person name="Lindquist E."/>
            <person name="Dehal P."/>
            <person name="Shapiro H."/>
            <person name="Jin Y.S."/>
            <person name="Passoth V."/>
            <person name="Richardson P.M."/>
        </authorList>
    </citation>
    <scope>NUCLEOTIDE SEQUENCE [LARGE SCALE GENOMIC DNA]</scope>
    <source>
        <strain evidence="7">ATCC 58785 / CBS 6054 / NBRC 10063 / NRRL Y-11545</strain>
    </source>
</reference>
<dbReference type="GO" id="GO:0016156">
    <property type="term" value="F:fumarate reductase (NADH) activity"/>
    <property type="evidence" value="ECO:0007669"/>
    <property type="project" value="UniProtKB-EC"/>
</dbReference>
<dbReference type="FunCoup" id="A3LT52">
    <property type="interactions" value="77"/>
</dbReference>
<dbReference type="OrthoDB" id="10254877at2759"/>
<evidence type="ECO:0000259" key="5">
    <source>
        <dbReference type="Pfam" id="PF00890"/>
    </source>
</evidence>
<dbReference type="EC" id="1.3.1.6" evidence="4"/>
<keyword evidence="2 4" id="KW-0274">FAD</keyword>
<dbReference type="STRING" id="322104.A3LT52"/>
<dbReference type="NCBIfam" id="TIGR01813">
    <property type="entry name" value="flavo_cyto_c"/>
    <property type="match status" value="1"/>
</dbReference>
<accession>A3LT52</accession>
<organism evidence="6 7">
    <name type="scientific">Scheffersomyces stipitis (strain ATCC 58785 / CBS 6054 / NBRC 10063 / NRRL Y-11545)</name>
    <name type="common">Yeast</name>
    <name type="synonym">Pichia stipitis</name>
    <dbReference type="NCBI Taxonomy" id="322104"/>
    <lineage>
        <taxon>Eukaryota</taxon>
        <taxon>Fungi</taxon>
        <taxon>Dikarya</taxon>
        <taxon>Ascomycota</taxon>
        <taxon>Saccharomycotina</taxon>
        <taxon>Pichiomycetes</taxon>
        <taxon>Debaryomycetaceae</taxon>
        <taxon>Scheffersomyces</taxon>
    </lineage>
</organism>
<comment type="catalytic activity">
    <reaction evidence="4">
        <text>succinate + NAD(+) = fumarate + NADH + H(+)</text>
        <dbReference type="Rhea" id="RHEA:18281"/>
        <dbReference type="ChEBI" id="CHEBI:15378"/>
        <dbReference type="ChEBI" id="CHEBI:29806"/>
        <dbReference type="ChEBI" id="CHEBI:30031"/>
        <dbReference type="ChEBI" id="CHEBI:57540"/>
        <dbReference type="ChEBI" id="CHEBI:57945"/>
        <dbReference type="EC" id="1.3.1.6"/>
    </reaction>
</comment>
<comment type="function">
    <text evidence="4">Irreversibly catalyzes the reduction of fumarate to succinate.</text>
</comment>
<feature type="non-terminal residue" evidence="6">
    <location>
        <position position="1"/>
    </location>
</feature>
<evidence type="ECO:0000313" key="7">
    <source>
        <dbReference type="Proteomes" id="UP000002258"/>
    </source>
</evidence>
<keyword evidence="1 4" id="KW-0285">Flavoprotein</keyword>
<dbReference type="GO" id="GO:0010181">
    <property type="term" value="F:FMN binding"/>
    <property type="evidence" value="ECO:0007669"/>
    <property type="project" value="InterPro"/>
</dbReference>
<evidence type="ECO:0000256" key="2">
    <source>
        <dbReference type="ARBA" id="ARBA00022827"/>
    </source>
</evidence>
<dbReference type="PANTHER" id="PTHR43400:SF1">
    <property type="entry name" value="FUMARATE REDUCTASE"/>
    <property type="match status" value="1"/>
</dbReference>
<keyword evidence="3 4" id="KW-0560">Oxidoreductase</keyword>
<evidence type="ECO:0000256" key="4">
    <source>
        <dbReference type="RuleBase" id="RU366062"/>
    </source>
</evidence>
<comment type="similarity">
    <text evidence="4">Belongs to the FAD-dependent oxidoreductase 2 family. FRD/SDH subfamily.</text>
</comment>
<evidence type="ECO:0000256" key="1">
    <source>
        <dbReference type="ARBA" id="ARBA00022630"/>
    </source>
</evidence>
<evidence type="ECO:0000256" key="3">
    <source>
        <dbReference type="ARBA" id="ARBA00023002"/>
    </source>
</evidence>
<dbReference type="PANTHER" id="PTHR43400">
    <property type="entry name" value="FUMARATE REDUCTASE"/>
    <property type="match status" value="1"/>
</dbReference>
<dbReference type="InterPro" id="IPR003953">
    <property type="entry name" value="FAD-dep_OxRdtase_2_FAD-bd"/>
</dbReference>
<gene>
    <name evidence="6" type="primary">OSM1</name>
    <name evidence="6" type="ORF">PICST_45689</name>
</gene>
<dbReference type="Proteomes" id="UP000002258">
    <property type="component" value="Chromosome 4"/>
</dbReference>
<dbReference type="InterPro" id="IPR027477">
    <property type="entry name" value="Succ_DH/fumarate_Rdtase_cat_sf"/>
</dbReference>
<evidence type="ECO:0000313" key="6">
    <source>
        <dbReference type="EMBL" id="ABN66347.2"/>
    </source>
</evidence>
<dbReference type="GeneID" id="4838951"/>
<dbReference type="EMBL" id="CP000498">
    <property type="protein sequence ID" value="ABN66347.2"/>
    <property type="molecule type" value="Genomic_DNA"/>
</dbReference>
<dbReference type="Pfam" id="PF00890">
    <property type="entry name" value="FAD_binding_2"/>
    <property type="match status" value="1"/>
</dbReference>
<protein>
    <recommendedName>
        <fullName evidence="4">Fumarate reductase</fullName>
        <ecNumber evidence="4">1.3.1.6</ecNumber>
    </recommendedName>
</protein>
<dbReference type="Gene3D" id="3.90.700.10">
    <property type="entry name" value="Succinate dehydrogenase/fumarate reductase flavoprotein, catalytic domain"/>
    <property type="match status" value="1"/>
</dbReference>
<dbReference type="RefSeq" id="XP_001384376.2">
    <property type="nucleotide sequence ID" value="XM_001384339.1"/>
</dbReference>
<dbReference type="KEGG" id="pic:PICST_45689"/>
<dbReference type="InterPro" id="IPR010960">
    <property type="entry name" value="Flavocytochrome_c"/>
</dbReference>
<dbReference type="OMA" id="GEHEAMD"/>
<dbReference type="InParanoid" id="A3LT52"/>
<feature type="domain" description="FAD-dependent oxidoreductase 2 FAD-binding" evidence="5">
    <location>
        <begin position="1"/>
        <end position="459"/>
    </location>
</feature>
<dbReference type="InterPro" id="IPR036188">
    <property type="entry name" value="FAD/NAD-bd_sf"/>
</dbReference>
<dbReference type="InterPro" id="IPR050315">
    <property type="entry name" value="FAD-oxidoreductase_2"/>
</dbReference>
<name>A3LT52_PICST</name>
<keyword evidence="7" id="KW-1185">Reference proteome</keyword>
<comment type="cofactor">
    <cofactor evidence="4">
        <name>FAD</name>
        <dbReference type="ChEBI" id="CHEBI:57692"/>
    </cofactor>
    <text evidence="4">Binds 1 FAD per monomer.</text>
</comment>
<dbReference type="AlphaFoldDB" id="A3LT52"/>
<sequence>VVVGTGLAGLTTALQLLERGHKVVLLEKTAKLGGNSIKASSGINGVPTVFQGSDSNDSIASFVEDTLASGKGLCNEDLVHLLASNSKDAIHWLTSEDHMNVDLSSVSRLGGHSHARTHRGNSKLPPGFAIISALSKKLDAHNSLLTLIKNARLDKIVLDNKFHVGSIEYIDESNVRTSLKADNFVLATGGISADFDESSNSLLKKYRPDLLSFPSTNGQQTTGDGQKIAERDVDAKLIHMDHIQVHPTGFVKLDSVSDKWKFLCGEVIRGIGGILLCPSTGNRFTNELSTRDVVTNAIIDNCKVPKTNKLGIKPEQAVSVVVVNGEDYLKAKDHINFYVSQNLLRKGTVADLLMLLKELNPDLHLSVDNIVAYFEDYNGKIISNNDPLGRAHFGSNFDLGDDLYFGLTTPVLHFSMGGIEINTDGQVTTKDNSVVDNLYAAGEVSGGVHGGNRLGGSSLLECVVFGKVISDSIHKRST</sequence>